<feature type="region of interest" description="Disordered" evidence="1">
    <location>
        <begin position="1"/>
        <end position="64"/>
    </location>
</feature>
<sequence>MYGAQRRPSGAPPSTFPNQDNQPTNDSNSNPYQFGSPGHDSNLNQYQLPPLLTPGTPLLNAGGHALPQVDEFFSRPPQAEAAKPPAQEYRTPSHSIMRPPSVSQNLATPSFQGGTPYLGHNSRTPFLGSESSGSRAPSLGPGGDYGQLLGPAHHQPHMMLHLGFNHRPLYHDSAGYELQNSVSNLAARMGNLEEANQQLYQHMMAENEKLTRELESTVTLVKTLQTEIAQITMEPNQAPTGKKKLNLTKLKCIKLLCDVKPLETGKPFETDEDGRKIWFPKWQANIDDDDLCDKNGKGEIPDSTYETGIISECAKAYFRNIHKQYKELNNAELGLKALARKTNSKHCSRRQALTHLRLQTAVERPAKVYENETGIQGVMVILDTDFALDILSYASDQELSKDMLERRKEAGVGEGADMVAGLQWRSPDFVAFGRWLTLKNKRDPDNANTNEPASKRRKVVKKKLTKNTFDLAPSKMSKDPPFASKKTVPFKLMITKSWMEKYPDTVFLEGGEWLDGFYEKHKDKHEDFYKQDLVFLKELNEWHEHGDLSSEDEQTGADK</sequence>
<name>A0AAD4EK38_9AGAM</name>
<keyword evidence="3" id="KW-1185">Reference proteome</keyword>
<gene>
    <name evidence="2" type="ORF">F5891DRAFT_974251</name>
</gene>
<dbReference type="Proteomes" id="UP001195769">
    <property type="component" value="Unassembled WGS sequence"/>
</dbReference>
<comment type="caution">
    <text evidence="2">The sequence shown here is derived from an EMBL/GenBank/DDBJ whole genome shotgun (WGS) entry which is preliminary data.</text>
</comment>
<feature type="region of interest" description="Disordered" evidence="1">
    <location>
        <begin position="112"/>
        <end position="142"/>
    </location>
</feature>
<dbReference type="EMBL" id="JABBWK010000002">
    <property type="protein sequence ID" value="KAG1907551.1"/>
    <property type="molecule type" value="Genomic_DNA"/>
</dbReference>
<feature type="compositionally biased region" description="Polar residues" evidence="1">
    <location>
        <begin position="121"/>
        <end position="135"/>
    </location>
</feature>
<evidence type="ECO:0000313" key="2">
    <source>
        <dbReference type="EMBL" id="KAG1907551.1"/>
    </source>
</evidence>
<feature type="compositionally biased region" description="Low complexity" evidence="1">
    <location>
        <begin position="48"/>
        <end position="59"/>
    </location>
</feature>
<dbReference type="GeneID" id="64670741"/>
<evidence type="ECO:0000313" key="3">
    <source>
        <dbReference type="Proteomes" id="UP001195769"/>
    </source>
</evidence>
<dbReference type="RefSeq" id="XP_041233126.1">
    <property type="nucleotide sequence ID" value="XM_041376443.1"/>
</dbReference>
<proteinExistence type="predicted"/>
<dbReference type="AlphaFoldDB" id="A0AAD4EK38"/>
<accession>A0AAD4EK38</accession>
<organism evidence="2 3">
    <name type="scientific">Suillus fuscotomentosus</name>
    <dbReference type="NCBI Taxonomy" id="1912939"/>
    <lineage>
        <taxon>Eukaryota</taxon>
        <taxon>Fungi</taxon>
        <taxon>Dikarya</taxon>
        <taxon>Basidiomycota</taxon>
        <taxon>Agaricomycotina</taxon>
        <taxon>Agaricomycetes</taxon>
        <taxon>Agaricomycetidae</taxon>
        <taxon>Boletales</taxon>
        <taxon>Suillineae</taxon>
        <taxon>Suillaceae</taxon>
        <taxon>Suillus</taxon>
    </lineage>
</organism>
<evidence type="ECO:0000256" key="1">
    <source>
        <dbReference type="SAM" id="MobiDB-lite"/>
    </source>
</evidence>
<reference evidence="2" key="1">
    <citation type="journal article" date="2020" name="New Phytol.">
        <title>Comparative genomics reveals dynamic genome evolution in host specialist ectomycorrhizal fungi.</title>
        <authorList>
            <person name="Lofgren L.A."/>
            <person name="Nguyen N.H."/>
            <person name="Vilgalys R."/>
            <person name="Ruytinx J."/>
            <person name="Liao H.L."/>
            <person name="Branco S."/>
            <person name="Kuo A."/>
            <person name="LaButti K."/>
            <person name="Lipzen A."/>
            <person name="Andreopoulos W."/>
            <person name="Pangilinan J."/>
            <person name="Riley R."/>
            <person name="Hundley H."/>
            <person name="Na H."/>
            <person name="Barry K."/>
            <person name="Grigoriev I.V."/>
            <person name="Stajich J.E."/>
            <person name="Kennedy P.G."/>
        </authorList>
    </citation>
    <scope>NUCLEOTIDE SEQUENCE</scope>
    <source>
        <strain evidence="2">FC203</strain>
    </source>
</reference>
<feature type="compositionally biased region" description="Polar residues" evidence="1">
    <location>
        <begin position="16"/>
        <end position="47"/>
    </location>
</feature>
<protein>
    <submittedName>
        <fullName evidence="2">Uncharacterized protein</fullName>
    </submittedName>
</protein>